<dbReference type="Proteomes" id="UP000184368">
    <property type="component" value="Unassembled WGS sequence"/>
</dbReference>
<gene>
    <name evidence="1" type="ORF">SAMN05444008_12369</name>
</gene>
<dbReference type="EMBL" id="FQUO01000023">
    <property type="protein sequence ID" value="SHG27127.1"/>
    <property type="molecule type" value="Genomic_DNA"/>
</dbReference>
<accession>A0A1M5IFS5</accession>
<dbReference type="AlphaFoldDB" id="A0A1M5IFS5"/>
<dbReference type="InterPro" id="IPR040807">
    <property type="entry name" value="DUF5522"/>
</dbReference>
<proteinExistence type="predicted"/>
<dbReference type="RefSeq" id="WP_073048089.1">
    <property type="nucleotide sequence ID" value="NZ_FQUO01000023.1"/>
</dbReference>
<dbReference type="OrthoDB" id="9800168at2"/>
<protein>
    <submittedName>
        <fullName evidence="1">Uncharacterized protein</fullName>
    </submittedName>
</protein>
<keyword evidence="2" id="KW-1185">Reference proteome</keyword>
<organism evidence="1 2">
    <name type="scientific">Cnuella takakiae</name>
    <dbReference type="NCBI Taxonomy" id="1302690"/>
    <lineage>
        <taxon>Bacteria</taxon>
        <taxon>Pseudomonadati</taxon>
        <taxon>Bacteroidota</taxon>
        <taxon>Chitinophagia</taxon>
        <taxon>Chitinophagales</taxon>
        <taxon>Chitinophagaceae</taxon>
        <taxon>Cnuella</taxon>
    </lineage>
</organism>
<evidence type="ECO:0000313" key="2">
    <source>
        <dbReference type="Proteomes" id="UP000184368"/>
    </source>
</evidence>
<reference evidence="1 2" key="1">
    <citation type="submission" date="2016-11" db="EMBL/GenBank/DDBJ databases">
        <authorList>
            <person name="Jaros S."/>
            <person name="Januszkiewicz K."/>
            <person name="Wedrychowicz H."/>
        </authorList>
    </citation>
    <scope>NUCLEOTIDE SEQUENCE [LARGE SCALE GENOMIC DNA]</scope>
    <source>
        <strain evidence="1 2">DSM 26897</strain>
    </source>
</reference>
<dbReference type="STRING" id="1302690.BUE76_02160"/>
<dbReference type="Pfam" id="PF17653">
    <property type="entry name" value="DUF5522"/>
    <property type="match status" value="1"/>
</dbReference>
<evidence type="ECO:0000313" key="1">
    <source>
        <dbReference type="EMBL" id="SHG27127.1"/>
    </source>
</evidence>
<sequence>MKNLKPQPVLKEGVDYYLNEQGLMVLTEKYHLDRGYCCGNGCKHCPFDFEAVPEPKRSELLEKKSL</sequence>
<name>A0A1M5IFS5_9BACT</name>